<sequence length="91" mass="10196">MFLSEYLTKGRSLGKFITGTKVVMIDGSAPTTKDYFYRNLCRIIPFDQLTFLGGNGWHDKISKTTVVNKKAFEADLLQADNIESIGKSDVE</sequence>
<organism evidence="6 7">
    <name type="scientific">Empedobacter tilapiae</name>
    <dbReference type="NCBI Taxonomy" id="2491114"/>
    <lineage>
        <taxon>Bacteria</taxon>
        <taxon>Pseudomonadati</taxon>
        <taxon>Bacteroidota</taxon>
        <taxon>Flavobacteriia</taxon>
        <taxon>Flavobacteriales</taxon>
        <taxon>Weeksellaceae</taxon>
        <taxon>Empedobacter</taxon>
    </lineage>
</organism>
<evidence type="ECO:0000256" key="3">
    <source>
        <dbReference type="ARBA" id="ARBA00022989"/>
    </source>
</evidence>
<feature type="domain" description="RDD" evidence="5">
    <location>
        <begin position="6"/>
        <end position="49"/>
    </location>
</feature>
<dbReference type="EMBL" id="SRPE01000001">
    <property type="protein sequence ID" value="TGN30198.1"/>
    <property type="molecule type" value="Genomic_DNA"/>
</dbReference>
<evidence type="ECO:0000256" key="2">
    <source>
        <dbReference type="ARBA" id="ARBA00022692"/>
    </source>
</evidence>
<dbReference type="Pfam" id="PF06271">
    <property type="entry name" value="RDD"/>
    <property type="match status" value="1"/>
</dbReference>
<evidence type="ECO:0000259" key="5">
    <source>
        <dbReference type="Pfam" id="PF06271"/>
    </source>
</evidence>
<proteinExistence type="predicted"/>
<evidence type="ECO:0000256" key="4">
    <source>
        <dbReference type="ARBA" id="ARBA00023136"/>
    </source>
</evidence>
<dbReference type="RefSeq" id="WP_135834059.1">
    <property type="nucleotide sequence ID" value="NZ_CAUQWU010000002.1"/>
</dbReference>
<keyword evidence="3" id="KW-1133">Transmembrane helix</keyword>
<dbReference type="Proteomes" id="UP000297998">
    <property type="component" value="Unassembled WGS sequence"/>
</dbReference>
<evidence type="ECO:0000313" key="7">
    <source>
        <dbReference type="Proteomes" id="UP000297998"/>
    </source>
</evidence>
<name>A0A4Z1C4M7_9FLAO</name>
<reference evidence="6 7" key="1">
    <citation type="submission" date="2019-03" db="EMBL/GenBank/DDBJ databases">
        <title>Empedobacter tilapiae sp. nov., isolated from an intestine of Nile tilapia Oreochromis niloticus.</title>
        <authorList>
            <person name="Kim Y.-O."/>
            <person name="Yoon J.-H."/>
        </authorList>
    </citation>
    <scope>NUCLEOTIDE SEQUENCE [LARGE SCALE GENOMIC DNA]</scope>
    <source>
        <strain evidence="6 7">MRS2</strain>
    </source>
</reference>
<protein>
    <recommendedName>
        <fullName evidence="5">RDD domain-containing protein</fullName>
    </recommendedName>
</protein>
<keyword evidence="2" id="KW-0812">Transmembrane</keyword>
<gene>
    <name evidence="6" type="ORF">E4J94_01120</name>
</gene>
<dbReference type="InterPro" id="IPR010432">
    <property type="entry name" value="RDD"/>
</dbReference>
<dbReference type="AlphaFoldDB" id="A0A4Z1C4M7"/>
<dbReference type="GO" id="GO:0016020">
    <property type="term" value="C:membrane"/>
    <property type="evidence" value="ECO:0007669"/>
    <property type="project" value="UniProtKB-SubCell"/>
</dbReference>
<accession>A0A4Z1C4M7</accession>
<keyword evidence="7" id="KW-1185">Reference proteome</keyword>
<dbReference type="OrthoDB" id="762068at2"/>
<evidence type="ECO:0000256" key="1">
    <source>
        <dbReference type="ARBA" id="ARBA00004141"/>
    </source>
</evidence>
<comment type="subcellular location">
    <subcellularLocation>
        <location evidence="1">Membrane</location>
        <topology evidence="1">Multi-pass membrane protein</topology>
    </subcellularLocation>
</comment>
<evidence type="ECO:0000313" key="6">
    <source>
        <dbReference type="EMBL" id="TGN30198.1"/>
    </source>
</evidence>
<keyword evidence="4" id="KW-0472">Membrane</keyword>
<comment type="caution">
    <text evidence="6">The sequence shown here is derived from an EMBL/GenBank/DDBJ whole genome shotgun (WGS) entry which is preliminary data.</text>
</comment>